<name>A0A2P8FIV3_9RHOB</name>
<dbReference type="AlphaFoldDB" id="A0A2P8FIV3"/>
<keyword evidence="2" id="KW-1185">Reference proteome</keyword>
<evidence type="ECO:0000313" key="2">
    <source>
        <dbReference type="Proteomes" id="UP000240418"/>
    </source>
</evidence>
<evidence type="ECO:0000313" key="1">
    <source>
        <dbReference type="EMBL" id="PSL21637.1"/>
    </source>
</evidence>
<dbReference type="RefSeq" id="WP_133169894.1">
    <property type="nucleotide sequence ID" value="NZ_PYGJ01000001.1"/>
</dbReference>
<gene>
    <name evidence="1" type="ORF">CLV88_10160</name>
</gene>
<protein>
    <submittedName>
        <fullName evidence="1">Uncharacterized protein</fullName>
    </submittedName>
</protein>
<comment type="caution">
    <text evidence="1">The sequence shown here is derived from an EMBL/GenBank/DDBJ whole genome shotgun (WGS) entry which is preliminary data.</text>
</comment>
<organism evidence="1 2">
    <name type="scientific">Shimia abyssi</name>
    <dbReference type="NCBI Taxonomy" id="1662395"/>
    <lineage>
        <taxon>Bacteria</taxon>
        <taxon>Pseudomonadati</taxon>
        <taxon>Pseudomonadota</taxon>
        <taxon>Alphaproteobacteria</taxon>
        <taxon>Rhodobacterales</taxon>
        <taxon>Roseobacteraceae</taxon>
    </lineage>
</organism>
<proteinExistence type="predicted"/>
<dbReference type="Proteomes" id="UP000240418">
    <property type="component" value="Unassembled WGS sequence"/>
</dbReference>
<sequence>MAEITAGRIESFVTNNQPIDKWMYEQLLFARKECRDAGVEPSPFLESYIADVTTGQLLQPGAKVGRKREFFRDLQICDCIFQIVAKRSDISATRSTERGVKRKRKPDRNSVCDIVAEATGMIEYEAVRKVWKSRPERFRG</sequence>
<dbReference type="EMBL" id="PYGJ01000001">
    <property type="protein sequence ID" value="PSL21637.1"/>
    <property type="molecule type" value="Genomic_DNA"/>
</dbReference>
<accession>A0A2P8FIV3</accession>
<reference evidence="1 2" key="1">
    <citation type="submission" date="2018-03" db="EMBL/GenBank/DDBJ databases">
        <title>Genomic Encyclopedia of Archaeal and Bacterial Type Strains, Phase II (KMG-II): from individual species to whole genera.</title>
        <authorList>
            <person name="Goeker M."/>
        </authorList>
    </citation>
    <scope>NUCLEOTIDE SEQUENCE [LARGE SCALE GENOMIC DNA]</scope>
    <source>
        <strain evidence="1 2">DSM 100673</strain>
    </source>
</reference>